<dbReference type="SUPFAM" id="SSF141734">
    <property type="entry name" value="HisI-like"/>
    <property type="match status" value="1"/>
</dbReference>
<dbReference type="InterPro" id="IPR026660">
    <property type="entry name" value="PRA-CH"/>
</dbReference>
<feature type="binding site" evidence="7">
    <location>
        <position position="76"/>
    </location>
    <ligand>
        <name>Mg(2+)</name>
        <dbReference type="ChEBI" id="CHEBI:18420"/>
    </ligand>
</feature>
<organism evidence="9 10">
    <name type="scientific">Methanooceanicella nereidis</name>
    <dbReference type="NCBI Taxonomy" id="2052831"/>
    <lineage>
        <taxon>Archaea</taxon>
        <taxon>Methanobacteriati</taxon>
        <taxon>Methanobacteriota</taxon>
        <taxon>Stenosarchaea group</taxon>
        <taxon>Methanomicrobia</taxon>
        <taxon>Methanocellales</taxon>
        <taxon>Methanocellaceae</taxon>
        <taxon>Methanooceanicella</taxon>
    </lineage>
</organism>
<protein>
    <recommendedName>
        <fullName evidence="7">Phosphoribosyl-AMP cyclohydrolase</fullName>
        <shortName evidence="7">PRA-CH</shortName>
        <ecNumber evidence="7">3.5.4.19</ecNumber>
    </recommendedName>
</protein>
<keyword evidence="7" id="KW-0460">Magnesium</keyword>
<evidence type="ECO:0000313" key="10">
    <source>
        <dbReference type="Proteomes" id="UP001320159"/>
    </source>
</evidence>
<keyword evidence="5 7" id="KW-0378">Hydrolase</keyword>
<comment type="subcellular location">
    <subcellularLocation>
        <location evidence="7">Cytoplasm</location>
    </subcellularLocation>
</comment>
<dbReference type="GO" id="GO:0000287">
    <property type="term" value="F:magnesium ion binding"/>
    <property type="evidence" value="ECO:0007669"/>
    <property type="project" value="UniProtKB-UniRule"/>
</dbReference>
<dbReference type="PANTHER" id="PTHR42945">
    <property type="entry name" value="HISTIDINE BIOSYNTHESIS BIFUNCTIONAL PROTEIN"/>
    <property type="match status" value="1"/>
</dbReference>
<gene>
    <name evidence="7" type="primary">hisI</name>
    <name evidence="9" type="ORF">CUJ83_03835</name>
</gene>
<feature type="binding site" evidence="7">
    <location>
        <position position="96"/>
    </location>
    <ligand>
        <name>Zn(2+)</name>
        <dbReference type="ChEBI" id="CHEBI:29105"/>
        <note>ligand shared between dimeric partners</note>
    </ligand>
</feature>
<dbReference type="InterPro" id="IPR002496">
    <property type="entry name" value="PRib_AMP_CycHydrolase_dom"/>
</dbReference>
<keyword evidence="7" id="KW-0862">Zinc</keyword>
<feature type="binding site" evidence="7">
    <location>
        <position position="74"/>
    </location>
    <ligand>
        <name>Mg(2+)</name>
        <dbReference type="ChEBI" id="CHEBI:18420"/>
    </ligand>
</feature>
<feature type="domain" description="Phosphoribosyl-AMP cyclohydrolase" evidence="8">
    <location>
        <begin position="25"/>
        <end position="98"/>
    </location>
</feature>
<comment type="function">
    <text evidence="7">Catalyzes the hydrolysis of the adenine ring of phosphoribosyl-AMP.</text>
</comment>
<dbReference type="NCBIfam" id="NF000768">
    <property type="entry name" value="PRK00051.1"/>
    <property type="match status" value="1"/>
</dbReference>
<comment type="similarity">
    <text evidence="7">Belongs to the PRA-CH family.</text>
</comment>
<dbReference type="GO" id="GO:0004636">
    <property type="term" value="F:phosphoribosyl-ATP diphosphatase activity"/>
    <property type="evidence" value="ECO:0007669"/>
    <property type="project" value="UniProtKB-ARBA"/>
</dbReference>
<dbReference type="GO" id="GO:0008270">
    <property type="term" value="F:zinc ion binding"/>
    <property type="evidence" value="ECO:0007669"/>
    <property type="project" value="UniProtKB-UniRule"/>
</dbReference>
<evidence type="ECO:0000256" key="1">
    <source>
        <dbReference type="ARBA" id="ARBA00000024"/>
    </source>
</evidence>
<evidence type="ECO:0000256" key="6">
    <source>
        <dbReference type="ARBA" id="ARBA00023102"/>
    </source>
</evidence>
<keyword evidence="10" id="KW-1185">Reference proteome</keyword>
<feature type="binding site" evidence="7">
    <location>
        <position position="72"/>
    </location>
    <ligand>
        <name>Mg(2+)</name>
        <dbReference type="ChEBI" id="CHEBI:18420"/>
    </ligand>
</feature>
<dbReference type="Gene3D" id="4.10.80.70">
    <property type="match status" value="1"/>
</dbReference>
<dbReference type="EMBL" id="PGCK01000002">
    <property type="protein sequence ID" value="MCD1294124.1"/>
    <property type="molecule type" value="Genomic_DNA"/>
</dbReference>
<dbReference type="Pfam" id="PF01502">
    <property type="entry name" value="PRA-CH"/>
    <property type="match status" value="1"/>
</dbReference>
<evidence type="ECO:0000256" key="3">
    <source>
        <dbReference type="ARBA" id="ARBA00022490"/>
    </source>
</evidence>
<accession>A0AAP2RAV2</accession>
<keyword evidence="3 7" id="KW-0963">Cytoplasm</keyword>
<proteinExistence type="inferred from homology"/>
<dbReference type="RefSeq" id="WP_230740790.1">
    <property type="nucleotide sequence ID" value="NZ_PGCK01000002.1"/>
</dbReference>
<keyword evidence="6 7" id="KW-0368">Histidine biosynthesis</keyword>
<sequence length="119" mass="13530">MIEPIFKDGLVPAIAQDFNTREVLMFAYMNREAFELTVSTGMAHYFSRSRGKIWKKGETSGHVQKVREIRIDCDRDCVLLLVEQDTAACHTGYISCFYRTVQGDIVGTKAFNPEDVYPA</sequence>
<comment type="catalytic activity">
    <reaction evidence="1 7">
        <text>1-(5-phospho-beta-D-ribosyl)-5'-AMP + H2O = 1-(5-phospho-beta-D-ribosyl)-5-[(5-phospho-beta-D-ribosylamino)methylideneamino]imidazole-4-carboxamide</text>
        <dbReference type="Rhea" id="RHEA:20049"/>
        <dbReference type="ChEBI" id="CHEBI:15377"/>
        <dbReference type="ChEBI" id="CHEBI:58435"/>
        <dbReference type="ChEBI" id="CHEBI:59457"/>
        <dbReference type="EC" id="3.5.4.19"/>
    </reaction>
</comment>
<name>A0AAP2RAV2_9EURY</name>
<evidence type="ECO:0000256" key="5">
    <source>
        <dbReference type="ARBA" id="ARBA00022801"/>
    </source>
</evidence>
<dbReference type="PANTHER" id="PTHR42945:SF1">
    <property type="entry name" value="HISTIDINE BIOSYNTHESIS BIFUNCTIONAL PROTEIN HIS7"/>
    <property type="match status" value="1"/>
</dbReference>
<comment type="subunit">
    <text evidence="7">Homodimer.</text>
</comment>
<reference evidence="9 10" key="1">
    <citation type="submission" date="2017-11" db="EMBL/GenBank/DDBJ databases">
        <title>Isolation and Characterization of Family Methanocellaceae Species from Potential Methane Hydrate Area Offshore Southwestern Taiwan.</title>
        <authorList>
            <person name="Zhang W.-L."/>
            <person name="Chen W.-C."/>
            <person name="Lai M.-C."/>
            <person name="Chen S.-C."/>
        </authorList>
    </citation>
    <scope>NUCLEOTIDE SEQUENCE [LARGE SCALE GENOMIC DNA]</scope>
    <source>
        <strain evidence="9 10">CWC-04</strain>
    </source>
</reference>
<comment type="cofactor">
    <cofactor evidence="7">
        <name>Mg(2+)</name>
        <dbReference type="ChEBI" id="CHEBI:18420"/>
    </cofactor>
    <text evidence="7">Binds 1 Mg(2+) ion per subunit.</text>
</comment>
<dbReference type="InterPro" id="IPR038019">
    <property type="entry name" value="PRib_AMP_CycHydrolase_sf"/>
</dbReference>
<dbReference type="GO" id="GO:0004635">
    <property type="term" value="F:phosphoribosyl-AMP cyclohydrolase activity"/>
    <property type="evidence" value="ECO:0007669"/>
    <property type="project" value="UniProtKB-UniRule"/>
</dbReference>
<dbReference type="EC" id="3.5.4.19" evidence="7"/>
<evidence type="ECO:0000313" key="9">
    <source>
        <dbReference type="EMBL" id="MCD1294124.1"/>
    </source>
</evidence>
<comment type="pathway">
    <text evidence="2 7">Amino-acid biosynthesis; L-histidine biosynthesis; L-histidine from 5-phospho-alpha-D-ribose 1-diphosphate: step 3/9.</text>
</comment>
<dbReference type="GO" id="GO:0005737">
    <property type="term" value="C:cytoplasm"/>
    <property type="evidence" value="ECO:0007669"/>
    <property type="project" value="UniProtKB-SubCell"/>
</dbReference>
<evidence type="ECO:0000256" key="4">
    <source>
        <dbReference type="ARBA" id="ARBA00022605"/>
    </source>
</evidence>
<keyword evidence="7" id="KW-0479">Metal-binding</keyword>
<evidence type="ECO:0000256" key="2">
    <source>
        <dbReference type="ARBA" id="ARBA00005169"/>
    </source>
</evidence>
<keyword evidence="4 7" id="KW-0028">Amino-acid biosynthesis</keyword>
<feature type="binding site" evidence="7">
    <location>
        <position position="73"/>
    </location>
    <ligand>
        <name>Zn(2+)</name>
        <dbReference type="ChEBI" id="CHEBI:29105"/>
        <note>ligand shared between dimeric partners</note>
    </ligand>
</feature>
<feature type="binding site" evidence="7">
    <location>
        <position position="89"/>
    </location>
    <ligand>
        <name>Zn(2+)</name>
        <dbReference type="ChEBI" id="CHEBI:29105"/>
        <note>ligand shared between dimeric partners</note>
    </ligand>
</feature>
<evidence type="ECO:0000256" key="7">
    <source>
        <dbReference type="HAMAP-Rule" id="MF_01021"/>
    </source>
</evidence>
<evidence type="ECO:0000259" key="8">
    <source>
        <dbReference type="Pfam" id="PF01502"/>
    </source>
</evidence>
<dbReference type="AlphaFoldDB" id="A0AAP2RAV2"/>
<dbReference type="HAMAP" id="MF_01021">
    <property type="entry name" value="HisI"/>
    <property type="match status" value="1"/>
</dbReference>
<dbReference type="Proteomes" id="UP001320159">
    <property type="component" value="Unassembled WGS sequence"/>
</dbReference>
<dbReference type="GO" id="GO:0000105">
    <property type="term" value="P:L-histidine biosynthetic process"/>
    <property type="evidence" value="ECO:0007669"/>
    <property type="project" value="UniProtKB-UniRule"/>
</dbReference>
<dbReference type="FunFam" id="3.10.20.810:FF:000001">
    <property type="entry name" value="Histidine biosynthesis bifunctional protein HisIE"/>
    <property type="match status" value="1"/>
</dbReference>
<comment type="cofactor">
    <cofactor evidence="7">
        <name>Zn(2+)</name>
        <dbReference type="ChEBI" id="CHEBI:29105"/>
    </cofactor>
    <text evidence="7">Binds 1 zinc ion per subunit.</text>
</comment>
<comment type="caution">
    <text evidence="9">The sequence shown here is derived from an EMBL/GenBank/DDBJ whole genome shotgun (WGS) entry which is preliminary data.</text>
</comment>
<dbReference type="Gene3D" id="3.10.20.810">
    <property type="entry name" value="Phosphoribosyl-AMP cyclohydrolase"/>
    <property type="match status" value="1"/>
</dbReference>